<evidence type="ECO:0000256" key="3">
    <source>
        <dbReference type="ARBA" id="ARBA00022475"/>
    </source>
</evidence>
<dbReference type="Proteomes" id="UP001225034">
    <property type="component" value="Unassembled WGS sequence"/>
</dbReference>
<comment type="caution">
    <text evidence="9">The sequence shown here is derived from an EMBL/GenBank/DDBJ whole genome shotgun (WGS) entry which is preliminary data.</text>
</comment>
<feature type="transmembrane region" description="Helical" evidence="7">
    <location>
        <begin position="274"/>
        <end position="295"/>
    </location>
</feature>
<accession>A0ABT9YDK7</accession>
<feature type="transmembrane region" description="Helical" evidence="7">
    <location>
        <begin position="73"/>
        <end position="93"/>
    </location>
</feature>
<dbReference type="Gene3D" id="1.20.1250.20">
    <property type="entry name" value="MFS general substrate transporter like domains"/>
    <property type="match status" value="1"/>
</dbReference>
<keyword evidence="4 7" id="KW-0812">Transmembrane</keyword>
<evidence type="ECO:0000259" key="8">
    <source>
        <dbReference type="PROSITE" id="PS50850"/>
    </source>
</evidence>
<feature type="transmembrane region" description="Helical" evidence="7">
    <location>
        <begin position="99"/>
        <end position="126"/>
    </location>
</feature>
<keyword evidence="6 7" id="KW-0472">Membrane</keyword>
<dbReference type="RefSeq" id="WP_306979339.1">
    <property type="nucleotide sequence ID" value="NZ_JAUSUA010000001.1"/>
</dbReference>
<feature type="transmembrane region" description="Helical" evidence="7">
    <location>
        <begin position="301"/>
        <end position="323"/>
    </location>
</feature>
<evidence type="ECO:0000256" key="5">
    <source>
        <dbReference type="ARBA" id="ARBA00022989"/>
    </source>
</evidence>
<evidence type="ECO:0000256" key="7">
    <source>
        <dbReference type="SAM" id="Phobius"/>
    </source>
</evidence>
<feature type="transmembrane region" description="Helical" evidence="7">
    <location>
        <begin position="335"/>
        <end position="357"/>
    </location>
</feature>
<sequence>MSGTYVSKIGIGSFTMIMVVGNGLFIPMMPAIQQDLQLTASQTSLLLSVFSFAGAIMIPLSSWLSNVFGRRKVIISCLVILTLGCVTSSLSGFTSHSNVAYMTILIGRILQGVGAGSAAPLGFILASELYRGTEQMKLFSLLEVINGVTKAVSPILGSLLVAYAWQLGFVWYLAIAIVALVSAITLLPQQSQTLSNHSTLSHGGLLHYWRWFVPGLTIGFVVMFLLYGLLFVTASDIQHTGQRGLFISLPLAILVVVSYLYGRTSNRSSKQLKETMIAGMSLLLVASCLACFGYLGFMYTVLSTCVVGGAAGILLPASSSSLAQFLPEELSERALTWLTTVRFLGVASGPVVFSIWMSEWQNHVFYLIGLTGISSQILLICWGKWFKKIQFEESNEF</sequence>
<dbReference type="PANTHER" id="PTHR43124:SF3">
    <property type="entry name" value="CHLORAMPHENICOL EFFLUX PUMP RV0191"/>
    <property type="match status" value="1"/>
</dbReference>
<evidence type="ECO:0000313" key="10">
    <source>
        <dbReference type="Proteomes" id="UP001225034"/>
    </source>
</evidence>
<keyword evidence="3" id="KW-1003">Cell membrane</keyword>
<feature type="transmembrane region" description="Helical" evidence="7">
    <location>
        <begin position="169"/>
        <end position="187"/>
    </location>
</feature>
<dbReference type="InterPro" id="IPR020846">
    <property type="entry name" value="MFS_dom"/>
</dbReference>
<evidence type="ECO:0000256" key="2">
    <source>
        <dbReference type="ARBA" id="ARBA00022448"/>
    </source>
</evidence>
<feature type="transmembrane region" description="Helical" evidence="7">
    <location>
        <begin position="244"/>
        <end position="262"/>
    </location>
</feature>
<evidence type="ECO:0000256" key="6">
    <source>
        <dbReference type="ARBA" id="ARBA00023136"/>
    </source>
</evidence>
<evidence type="ECO:0000256" key="1">
    <source>
        <dbReference type="ARBA" id="ARBA00004651"/>
    </source>
</evidence>
<feature type="transmembrane region" description="Helical" evidence="7">
    <location>
        <begin position="12"/>
        <end position="32"/>
    </location>
</feature>
<gene>
    <name evidence="9" type="ORF">J2S05_000349</name>
</gene>
<dbReference type="SUPFAM" id="SSF103473">
    <property type="entry name" value="MFS general substrate transporter"/>
    <property type="match status" value="1"/>
</dbReference>
<name>A0ABT9YDK7_9BACI</name>
<keyword evidence="5 7" id="KW-1133">Transmembrane helix</keyword>
<reference evidence="9 10" key="1">
    <citation type="submission" date="2023-07" db="EMBL/GenBank/DDBJ databases">
        <title>Genomic Encyclopedia of Type Strains, Phase IV (KMG-IV): sequencing the most valuable type-strain genomes for metagenomic binning, comparative biology and taxonomic classification.</title>
        <authorList>
            <person name="Goeker M."/>
        </authorList>
    </citation>
    <scope>NUCLEOTIDE SEQUENCE [LARGE SCALE GENOMIC DNA]</scope>
    <source>
        <strain evidence="9 10">DSM 19154</strain>
    </source>
</reference>
<keyword evidence="2" id="KW-0813">Transport</keyword>
<feature type="domain" description="Major facilitator superfamily (MFS) profile" evidence="8">
    <location>
        <begin position="1"/>
        <end position="387"/>
    </location>
</feature>
<dbReference type="Pfam" id="PF07690">
    <property type="entry name" value="MFS_1"/>
    <property type="match status" value="1"/>
</dbReference>
<feature type="transmembrane region" description="Helical" evidence="7">
    <location>
        <begin position="363"/>
        <end position="382"/>
    </location>
</feature>
<dbReference type="InterPro" id="IPR036259">
    <property type="entry name" value="MFS_trans_sf"/>
</dbReference>
<keyword evidence="10" id="KW-1185">Reference proteome</keyword>
<organism evidence="9 10">
    <name type="scientific">Alkalicoccobacillus murimartini</name>
    <dbReference type="NCBI Taxonomy" id="171685"/>
    <lineage>
        <taxon>Bacteria</taxon>
        <taxon>Bacillati</taxon>
        <taxon>Bacillota</taxon>
        <taxon>Bacilli</taxon>
        <taxon>Bacillales</taxon>
        <taxon>Bacillaceae</taxon>
        <taxon>Alkalicoccobacillus</taxon>
    </lineage>
</organism>
<dbReference type="PROSITE" id="PS50850">
    <property type="entry name" value="MFS"/>
    <property type="match status" value="1"/>
</dbReference>
<dbReference type="InterPro" id="IPR011701">
    <property type="entry name" value="MFS"/>
</dbReference>
<dbReference type="EMBL" id="JAUSUA010000001">
    <property type="protein sequence ID" value="MDQ0205575.1"/>
    <property type="molecule type" value="Genomic_DNA"/>
</dbReference>
<protein>
    <submittedName>
        <fullName evidence="9">ACDE family multidrug resistance protein</fullName>
    </submittedName>
</protein>
<comment type="subcellular location">
    <subcellularLocation>
        <location evidence="1">Cell membrane</location>
        <topology evidence="1">Multi-pass membrane protein</topology>
    </subcellularLocation>
</comment>
<feature type="transmembrane region" description="Helical" evidence="7">
    <location>
        <begin position="44"/>
        <end position="61"/>
    </location>
</feature>
<dbReference type="PANTHER" id="PTHR43124">
    <property type="entry name" value="PURINE EFFLUX PUMP PBUE"/>
    <property type="match status" value="1"/>
</dbReference>
<proteinExistence type="predicted"/>
<feature type="transmembrane region" description="Helical" evidence="7">
    <location>
        <begin position="208"/>
        <end position="232"/>
    </location>
</feature>
<evidence type="ECO:0000256" key="4">
    <source>
        <dbReference type="ARBA" id="ARBA00022692"/>
    </source>
</evidence>
<dbReference type="InterPro" id="IPR050189">
    <property type="entry name" value="MFS_Efflux_Transporters"/>
</dbReference>
<evidence type="ECO:0000313" key="9">
    <source>
        <dbReference type="EMBL" id="MDQ0205575.1"/>
    </source>
</evidence>